<accession>A0A168NNZ0</accession>
<feature type="transmembrane region" description="Helical" evidence="1">
    <location>
        <begin position="12"/>
        <end position="31"/>
    </location>
</feature>
<evidence type="ECO:0000256" key="1">
    <source>
        <dbReference type="SAM" id="Phobius"/>
    </source>
</evidence>
<dbReference type="RefSeq" id="WP_063555559.1">
    <property type="nucleotide sequence ID" value="NZ_LITT01000023.1"/>
</dbReference>
<evidence type="ECO:0008006" key="4">
    <source>
        <dbReference type="Google" id="ProtNLM"/>
    </source>
</evidence>
<evidence type="ECO:0000313" key="2">
    <source>
        <dbReference type="EMBL" id="OAA86707.1"/>
    </source>
</evidence>
<organism evidence="2 3">
    <name type="scientific">Clostridium ljungdahlii</name>
    <dbReference type="NCBI Taxonomy" id="1538"/>
    <lineage>
        <taxon>Bacteria</taxon>
        <taxon>Bacillati</taxon>
        <taxon>Bacillota</taxon>
        <taxon>Clostridia</taxon>
        <taxon>Eubacteriales</taxon>
        <taxon>Clostridiaceae</taxon>
        <taxon>Clostridium</taxon>
    </lineage>
</organism>
<gene>
    <name evidence="2" type="ORF">WY13_02095</name>
</gene>
<protein>
    <recommendedName>
        <fullName evidence="4">ATP synthase I chain</fullName>
    </recommendedName>
</protein>
<reference evidence="2 3" key="1">
    <citation type="journal article" date="2015" name="Biotechnol. Bioeng.">
        <title>Genome sequence and phenotypic characterization of Caulobacter segnis.</title>
        <authorList>
            <person name="Patel S."/>
            <person name="Fletcher B."/>
            <person name="Scott D.C."/>
            <person name="Ely B."/>
        </authorList>
    </citation>
    <scope>NUCLEOTIDE SEQUENCE [LARGE SCALE GENOMIC DNA]</scope>
    <source>
        <strain evidence="2 3">ERI-2</strain>
    </source>
</reference>
<dbReference type="Proteomes" id="UP000077407">
    <property type="component" value="Unassembled WGS sequence"/>
</dbReference>
<feature type="transmembrane region" description="Helical" evidence="1">
    <location>
        <begin position="37"/>
        <end position="60"/>
    </location>
</feature>
<proteinExistence type="predicted"/>
<sequence length="117" mass="13350">MQNDLRCMFKKVLIFDVVIGITLVIVTQWLFRNYSLVVLLGLGIAFINFIANGIITEYALLNKTIKYKIIAFISFIARVVIVCVIALVLFKINKFNMVAYMLGYSLQFISLTLYGII</sequence>
<dbReference type="OrthoDB" id="1938348at2"/>
<name>A0A168NNZ0_9CLOT</name>
<comment type="caution">
    <text evidence="2">The sequence shown here is derived from an EMBL/GenBank/DDBJ whole genome shotgun (WGS) entry which is preliminary data.</text>
</comment>
<keyword evidence="1" id="KW-0472">Membrane</keyword>
<dbReference type="AlphaFoldDB" id="A0A168NNZ0"/>
<keyword evidence="1" id="KW-1133">Transmembrane helix</keyword>
<feature type="transmembrane region" description="Helical" evidence="1">
    <location>
        <begin position="69"/>
        <end position="92"/>
    </location>
</feature>
<evidence type="ECO:0000313" key="3">
    <source>
        <dbReference type="Proteomes" id="UP000077407"/>
    </source>
</evidence>
<dbReference type="PATRIC" id="fig|1538.10.peg.1696"/>
<keyword evidence="1" id="KW-0812">Transmembrane</keyword>
<feature type="transmembrane region" description="Helical" evidence="1">
    <location>
        <begin position="98"/>
        <end position="116"/>
    </location>
</feature>
<dbReference type="EMBL" id="LITT01000023">
    <property type="protein sequence ID" value="OAA86707.1"/>
    <property type="molecule type" value="Genomic_DNA"/>
</dbReference>